<dbReference type="GO" id="GO:0048189">
    <property type="term" value="C:Lid2 complex"/>
    <property type="evidence" value="ECO:0007669"/>
    <property type="project" value="TreeGrafter"/>
</dbReference>
<sequence length="1829" mass="201453">MAGPGPTPAKISSAPLRDGTIISVNDHVYMASEFIGESYYIGRVMEFGKETKGKPLQVRIGWFYRPKDVMARRNYDSRLLIATMHSDMNPISSIRGLCTVTHQAYIKDLESYRKQPDHFYYNQLFDRYIHRFYDVLPVDSVRNLPLDVATELSRRYQYIVVEAGTASEYTDAHRVCLICKRWCASGEALKCIMCQGFHHMLCINPPMLKKPSKGFAFQCALCSKLAMDSSSQPAATSPPALQKHTSAINIHTSASTSGQNSPRGSPKQKAASPLTVIPIANGGSKTSQSNAKKSTRQDPYLIPAAPLTPQDQRMSHMWPFRYFGTHADIQDIFDPDDRVYPRASSRVGTKYQAVVVKWDGPGQVLATSTIFDDPHSSTLKGRSRRGGRGGRPSSRLKVPEETESRSRAHSASLETTADGQDTPLTPSSPARSGGASDDTIHLERGGSDTVMLQYSKPSHISEEYVAAYMERVKGLTLPLPSHSADIIDRALLALQQAAYDAEKAIKDLALIQKKDFDIKDWTPKEIEAFEEGIRLYGHELFAIKKKVETRSMKDIVRFFYRWKKTERYQPVYSVFTKIHKPNKKFKSVGRGVVTSSTVEIGNRSKMGQELPKDSVLDYETIILPSTDNAGKFACAHCGTRATSLWRRLPGETDPESQFPRVYCYDCGNDWIRYVALPPLVDAQKDIKKLKGKDSSAKVLTNGSSKASPTASEVATAIKRKRSEAKTSVIKKVKEQSHEPTRSPSPLPDLPCAVCSNFATRGEQLLTCIDCNLTVHYDCYGVDPSVPHRKWLCDPCSNSQSPTCSTTYTCVLCAKTLDESPQALKQTTGNNWAHILCAMWIPEVNFVNADRLSPVESIGRVRPERWRQACSICKKRAGACVGCGEGCKRVFHVTCARDAGYKIAFEMQPTKNVKGGLMVPMIWCPNHDLSSRKVIQIRDQPDALTDRNALQTYAHYYKQSDVSISNAMRKSRLLMALNPGIGAASSWQKHGYTSKGSGTKPMALFVAQETCANCTTTTSPIWWDSPADGQANGLRDEGLRSETALAVKLEGYESCLPVQARLLAAKDEQQRVLICHACFWDAKRKKLVAQDVVDKQDLTRGVVLDATAANPSDTSYGLENTATLAPPEDARELRALSNSTSLPLDMDNHQELDPGSQDHGSIAISILLNATAEAATAYPCSPTGPSSSPTSLAPKPDTLSGTLSKASADGHTTCPPYYGRPCADVFQTLSTTISAEACASLTPPTSPTLANNPHIFGDVIGPRLSHSATKAQDSAKPQEPAECTTVVFPEYGSMKAGANAASNIDVSTSTLTMAKDSAAISLYWLTLKEQKDLYCRDRAEGGIRRYANENHTMAESTLRASNCVDTGRRSVHPGSKYHDKNRDHQPCNNHDNEQANDNSNDASNDNDGYAADSNKDEKCPLNAAVTHSSPQLPPPAVSTPAGITLRDKMQFLKNQEMRSSSVKKWNQFVSADADKAISNLAPSIPRQQPQERSRSTPTLLFDFPSSLFSFKRRNAPTFSARTLASLAPAVTTGLSSSAATRETKSKDLSFASVSSTVSLQDALITTPTPQLSLTRSLSSPRREDILLRPKFIRPRMPLFERSDNPQVPSVMKETQSPSPAPVTATSWRQASPRDQFRELASPLVTLVGKQDSAQSPCKVSPLHLDRRPLIAEYQEQVQDEGSRARDISILASRFANLRVMDLLCPIQNASSVQEHDGVWMDASWAAQISQLLNYLADKADLEEEERGVCFATESSSSRQWLRVGGGAGHHSPTGHDSERSGLYRQILQDWLIRLSQLSVRVFETHSGLKRDVDKIRWQHNITSVLPLPLH</sequence>
<dbReference type="PANTHER" id="PTHR47672:SF1">
    <property type="entry name" value="E3 UBIQUITIN-PROTEIN LIGASE SNT2"/>
    <property type="match status" value="1"/>
</dbReference>
<dbReference type="Pfam" id="PF13832">
    <property type="entry name" value="zf-HC5HC2H_2"/>
    <property type="match status" value="1"/>
</dbReference>
<evidence type="ECO:0000259" key="8">
    <source>
        <dbReference type="PROSITE" id="PS50016"/>
    </source>
</evidence>
<dbReference type="Pfam" id="PF01426">
    <property type="entry name" value="BAH"/>
    <property type="match status" value="1"/>
</dbReference>
<feature type="compositionally biased region" description="Low complexity" evidence="7">
    <location>
        <begin position="1394"/>
        <end position="1411"/>
    </location>
</feature>
<feature type="compositionally biased region" description="Low complexity" evidence="7">
    <location>
        <begin position="1178"/>
        <end position="1193"/>
    </location>
</feature>
<dbReference type="InterPro" id="IPR013083">
    <property type="entry name" value="Znf_RING/FYVE/PHD"/>
</dbReference>
<dbReference type="GO" id="GO:0003677">
    <property type="term" value="F:DNA binding"/>
    <property type="evidence" value="ECO:0007669"/>
    <property type="project" value="UniProtKB-KW"/>
</dbReference>
<dbReference type="InterPro" id="IPR034732">
    <property type="entry name" value="EPHD"/>
</dbReference>
<feature type="compositionally biased region" description="Polar residues" evidence="7">
    <location>
        <begin position="412"/>
        <end position="430"/>
    </location>
</feature>
<dbReference type="PROSITE" id="PS51156">
    <property type="entry name" value="ELM2"/>
    <property type="match status" value="1"/>
</dbReference>
<dbReference type="PROSITE" id="PS51805">
    <property type="entry name" value="EPHD"/>
    <property type="match status" value="1"/>
</dbReference>
<dbReference type="InterPro" id="IPR000949">
    <property type="entry name" value="ELM2_dom"/>
</dbReference>
<dbReference type="InterPro" id="IPR009057">
    <property type="entry name" value="Homeodomain-like_sf"/>
</dbReference>
<keyword evidence="4" id="KW-0238">DNA-binding</keyword>
<dbReference type="Proteomes" id="UP000717515">
    <property type="component" value="Unassembled WGS sequence"/>
</dbReference>
<dbReference type="Gene3D" id="3.30.40.10">
    <property type="entry name" value="Zinc/RING finger domain, C3HC4 (zinc finger)"/>
    <property type="match status" value="3"/>
</dbReference>
<keyword evidence="5" id="KW-0539">Nucleus</keyword>
<dbReference type="GO" id="GO:0008270">
    <property type="term" value="F:zinc ion binding"/>
    <property type="evidence" value="ECO:0007669"/>
    <property type="project" value="UniProtKB-KW"/>
</dbReference>
<protein>
    <submittedName>
        <fullName evidence="13">Uncharacterized protein</fullName>
    </submittedName>
</protein>
<keyword evidence="3" id="KW-0862">Zinc</keyword>
<evidence type="ECO:0000256" key="5">
    <source>
        <dbReference type="ARBA" id="ARBA00023242"/>
    </source>
</evidence>
<feature type="compositionally biased region" description="Basic and acidic residues" evidence="7">
    <location>
        <begin position="731"/>
        <end position="740"/>
    </location>
</feature>
<keyword evidence="1" id="KW-0479">Metal-binding</keyword>
<evidence type="ECO:0000259" key="11">
    <source>
        <dbReference type="PROSITE" id="PS51293"/>
    </source>
</evidence>
<dbReference type="CDD" id="cd15571">
    <property type="entry name" value="ePHD"/>
    <property type="match status" value="1"/>
</dbReference>
<dbReference type="SUPFAM" id="SSF57903">
    <property type="entry name" value="FYVE/PHD zinc finger"/>
    <property type="match status" value="2"/>
</dbReference>
<dbReference type="InterPro" id="IPR029617">
    <property type="entry name" value="Snt2"/>
</dbReference>
<evidence type="ECO:0000256" key="4">
    <source>
        <dbReference type="ARBA" id="ARBA00023125"/>
    </source>
</evidence>
<dbReference type="GO" id="GO:0003682">
    <property type="term" value="F:chromatin binding"/>
    <property type="evidence" value="ECO:0007669"/>
    <property type="project" value="InterPro"/>
</dbReference>
<feature type="region of interest" description="Disordered" evidence="7">
    <location>
        <begin position="1359"/>
        <end position="1415"/>
    </location>
</feature>
<comment type="caution">
    <text evidence="13">The sequence shown here is derived from an EMBL/GenBank/DDBJ whole genome shotgun (WGS) entry which is preliminary data.</text>
</comment>
<dbReference type="InterPro" id="IPR017884">
    <property type="entry name" value="SANT_dom"/>
</dbReference>
<dbReference type="InterPro" id="IPR019787">
    <property type="entry name" value="Znf_PHD-finger"/>
</dbReference>
<evidence type="ECO:0000256" key="1">
    <source>
        <dbReference type="ARBA" id="ARBA00022723"/>
    </source>
</evidence>
<evidence type="ECO:0000313" key="14">
    <source>
        <dbReference type="Proteomes" id="UP000717515"/>
    </source>
</evidence>
<feature type="compositionally biased region" description="Polar residues" evidence="7">
    <location>
        <begin position="283"/>
        <end position="292"/>
    </location>
</feature>
<dbReference type="Pfam" id="PF13831">
    <property type="entry name" value="PHD_2"/>
    <property type="match status" value="1"/>
</dbReference>
<feature type="domain" description="BAH" evidence="9">
    <location>
        <begin position="20"/>
        <end position="136"/>
    </location>
</feature>
<dbReference type="InterPro" id="IPR011011">
    <property type="entry name" value="Znf_FYVE_PHD"/>
</dbReference>
<dbReference type="GO" id="GO:0004842">
    <property type="term" value="F:ubiquitin-protein transferase activity"/>
    <property type="evidence" value="ECO:0007669"/>
    <property type="project" value="TreeGrafter"/>
</dbReference>
<feature type="compositionally biased region" description="Basic and acidic residues" evidence="7">
    <location>
        <begin position="1375"/>
        <end position="1392"/>
    </location>
</feature>
<dbReference type="Pfam" id="PF00249">
    <property type="entry name" value="Myb_DNA-binding"/>
    <property type="match status" value="1"/>
</dbReference>
<feature type="domain" description="PHD-type" evidence="12">
    <location>
        <begin position="806"/>
        <end position="927"/>
    </location>
</feature>
<feature type="region of interest" description="Disordered" evidence="7">
    <location>
        <begin position="1176"/>
        <end position="1206"/>
    </location>
</feature>
<reference evidence="13" key="1">
    <citation type="submission" date="2021-07" db="EMBL/GenBank/DDBJ databases">
        <title>Draft genome of Mortierella alpina, strain LL118, isolated from an aspen leaf litter sample.</title>
        <authorList>
            <person name="Yang S."/>
            <person name="Vinatzer B.A."/>
        </authorList>
    </citation>
    <scope>NUCLEOTIDE SEQUENCE</scope>
    <source>
        <strain evidence="13">LL118</strain>
    </source>
</reference>
<dbReference type="FunFam" id="1.10.10.60:FF:000012">
    <property type="entry name" value="Metastasis-associated 1 family, member 3"/>
    <property type="match status" value="1"/>
</dbReference>
<proteinExistence type="predicted"/>
<feature type="region of interest" description="Disordered" evidence="7">
    <location>
        <begin position="367"/>
        <end position="448"/>
    </location>
</feature>
<dbReference type="InterPro" id="IPR001005">
    <property type="entry name" value="SANT/Myb"/>
</dbReference>
<feature type="region of interest" description="Disordered" evidence="7">
    <location>
        <begin position="697"/>
        <end position="745"/>
    </location>
</feature>
<evidence type="ECO:0000256" key="7">
    <source>
        <dbReference type="SAM" id="MobiDB-lite"/>
    </source>
</evidence>
<name>A0A9P8A3E9_MORAP</name>
<feature type="compositionally biased region" description="Polar residues" evidence="7">
    <location>
        <begin position="1603"/>
        <end position="1627"/>
    </location>
</feature>
<evidence type="ECO:0000256" key="6">
    <source>
        <dbReference type="PROSITE-ProRule" id="PRU00146"/>
    </source>
</evidence>
<dbReference type="PROSITE" id="PS51293">
    <property type="entry name" value="SANT"/>
    <property type="match status" value="1"/>
</dbReference>
<dbReference type="InterPro" id="IPR001965">
    <property type="entry name" value="Znf_PHD"/>
</dbReference>
<feature type="compositionally biased region" description="Polar residues" evidence="7">
    <location>
        <begin position="1108"/>
        <end position="1122"/>
    </location>
</feature>
<dbReference type="InterPro" id="IPR001025">
    <property type="entry name" value="BAH_dom"/>
</dbReference>
<dbReference type="PROSITE" id="PS50016">
    <property type="entry name" value="ZF_PHD_2"/>
    <property type="match status" value="1"/>
</dbReference>
<dbReference type="SMART" id="SM00439">
    <property type="entry name" value="BAH"/>
    <property type="match status" value="1"/>
</dbReference>
<dbReference type="PANTHER" id="PTHR47672">
    <property type="entry name" value="E3 UBIQUITIN-PROTEIN LIGASE SNT2"/>
    <property type="match status" value="1"/>
</dbReference>
<dbReference type="SUPFAM" id="SSF46689">
    <property type="entry name" value="Homeodomain-like"/>
    <property type="match status" value="1"/>
</dbReference>
<evidence type="ECO:0000259" key="9">
    <source>
        <dbReference type="PROSITE" id="PS51038"/>
    </source>
</evidence>
<keyword evidence="2 6" id="KW-0863">Zinc-finger</keyword>
<gene>
    <name evidence="13" type="ORF">KVV02_002998</name>
</gene>
<dbReference type="PROSITE" id="PS51038">
    <property type="entry name" value="BAH"/>
    <property type="match status" value="1"/>
</dbReference>
<evidence type="ECO:0000259" key="12">
    <source>
        <dbReference type="PROSITE" id="PS51805"/>
    </source>
</evidence>
<feature type="domain" description="SANT" evidence="11">
    <location>
        <begin position="519"/>
        <end position="567"/>
    </location>
</feature>
<dbReference type="SMART" id="SM00717">
    <property type="entry name" value="SANT"/>
    <property type="match status" value="1"/>
</dbReference>
<dbReference type="InterPro" id="IPR043151">
    <property type="entry name" value="BAH_sf"/>
</dbReference>
<feature type="region of interest" description="Disordered" evidence="7">
    <location>
        <begin position="1108"/>
        <end position="1128"/>
    </location>
</feature>
<feature type="domain" description="ELM2" evidence="10">
    <location>
        <begin position="343"/>
        <end position="512"/>
    </location>
</feature>
<dbReference type="EMBL" id="JAIFTL010000111">
    <property type="protein sequence ID" value="KAG9323209.1"/>
    <property type="molecule type" value="Genomic_DNA"/>
</dbReference>
<evidence type="ECO:0000256" key="2">
    <source>
        <dbReference type="ARBA" id="ARBA00022771"/>
    </source>
</evidence>
<feature type="compositionally biased region" description="Polar residues" evidence="7">
    <location>
        <begin position="367"/>
        <end position="380"/>
    </location>
</feature>
<accession>A0A9P8A3E9</accession>
<dbReference type="Gene3D" id="1.10.10.60">
    <property type="entry name" value="Homeodomain-like"/>
    <property type="match status" value="1"/>
</dbReference>
<dbReference type="Gene3D" id="2.30.30.490">
    <property type="match status" value="1"/>
</dbReference>
<evidence type="ECO:0000313" key="13">
    <source>
        <dbReference type="EMBL" id="KAG9323209.1"/>
    </source>
</evidence>
<feature type="compositionally biased region" description="Basic and acidic residues" evidence="7">
    <location>
        <begin position="397"/>
        <end position="406"/>
    </location>
</feature>
<feature type="region of interest" description="Disordered" evidence="7">
    <location>
        <begin position="278"/>
        <end position="308"/>
    </location>
</feature>
<organism evidence="13 14">
    <name type="scientific">Mortierella alpina</name>
    <name type="common">Oleaginous fungus</name>
    <name type="synonym">Mortierella renispora</name>
    <dbReference type="NCBI Taxonomy" id="64518"/>
    <lineage>
        <taxon>Eukaryota</taxon>
        <taxon>Fungi</taxon>
        <taxon>Fungi incertae sedis</taxon>
        <taxon>Mucoromycota</taxon>
        <taxon>Mortierellomycotina</taxon>
        <taxon>Mortierellomycetes</taxon>
        <taxon>Mortierellales</taxon>
        <taxon>Mortierellaceae</taxon>
        <taxon>Mortierella</taxon>
    </lineage>
</organism>
<feature type="region of interest" description="Disordered" evidence="7">
    <location>
        <begin position="1601"/>
        <end position="1627"/>
    </location>
</feature>
<feature type="compositionally biased region" description="Polar residues" evidence="7">
    <location>
        <begin position="697"/>
        <end position="712"/>
    </location>
</feature>
<evidence type="ECO:0000259" key="10">
    <source>
        <dbReference type="PROSITE" id="PS51156"/>
    </source>
</evidence>
<evidence type="ECO:0000256" key="3">
    <source>
        <dbReference type="ARBA" id="ARBA00022833"/>
    </source>
</evidence>
<dbReference type="SMART" id="SM00249">
    <property type="entry name" value="PHD"/>
    <property type="match status" value="3"/>
</dbReference>
<feature type="domain" description="PHD-type" evidence="8">
    <location>
        <begin position="748"/>
        <end position="798"/>
    </location>
</feature>
<dbReference type="GO" id="GO:0036205">
    <property type="term" value="P:histone catabolic process"/>
    <property type="evidence" value="ECO:0007669"/>
    <property type="project" value="TreeGrafter"/>
</dbReference>